<evidence type="ECO:0000256" key="4">
    <source>
        <dbReference type="ARBA" id="ARBA00022679"/>
    </source>
</evidence>
<evidence type="ECO:0000256" key="6">
    <source>
        <dbReference type="ARBA" id="ARBA00022884"/>
    </source>
</evidence>
<dbReference type="Pfam" id="PF01189">
    <property type="entry name" value="Methyltr_RsmB-F"/>
    <property type="match status" value="1"/>
</dbReference>
<dbReference type="SUPFAM" id="SSF53335">
    <property type="entry name" value="S-adenosyl-L-methionine-dependent methyltransferases"/>
    <property type="match status" value="1"/>
</dbReference>
<evidence type="ECO:0000256" key="11">
    <source>
        <dbReference type="PROSITE-ProRule" id="PRU01023"/>
    </source>
</evidence>
<proteinExistence type="inferred from homology"/>
<dbReference type="GO" id="GO:0031167">
    <property type="term" value="P:rRNA methylation"/>
    <property type="evidence" value="ECO:0007669"/>
    <property type="project" value="TreeGrafter"/>
</dbReference>
<keyword evidence="4 11" id="KW-0808">Transferase</keyword>
<feature type="binding site" evidence="11">
    <location>
        <position position="261"/>
    </location>
    <ligand>
        <name>S-adenosyl-L-methionine</name>
        <dbReference type="ChEBI" id="CHEBI:59789"/>
    </ligand>
</feature>
<dbReference type="GO" id="GO:0008173">
    <property type="term" value="F:RNA methyltransferase activity"/>
    <property type="evidence" value="ECO:0007669"/>
    <property type="project" value="InterPro"/>
</dbReference>
<dbReference type="Gene3D" id="3.40.50.150">
    <property type="entry name" value="Vaccinia Virus protein VP39"/>
    <property type="match status" value="1"/>
</dbReference>
<keyword evidence="15" id="KW-1185">Reference proteome</keyword>
<keyword evidence="7" id="KW-0809">Transit peptide</keyword>
<evidence type="ECO:0000256" key="8">
    <source>
        <dbReference type="ARBA" id="ARBA00023128"/>
    </source>
</evidence>
<feature type="domain" description="SAM-dependent MTase RsmB/NOP-type" evidence="13">
    <location>
        <begin position="112"/>
        <end position="390"/>
    </location>
</feature>
<dbReference type="InterPro" id="IPR023267">
    <property type="entry name" value="RCMT"/>
</dbReference>
<keyword evidence="5 11" id="KW-0949">S-adenosyl-L-methionine</keyword>
<comment type="catalytic activity">
    <reaction evidence="10">
        <text>a cytidine in rRNA + S-adenosyl-L-methionine = a 5-methylcytidine in rRNA + S-adenosyl-L-homocysteine + H(+)</text>
        <dbReference type="Rhea" id="RHEA:61484"/>
        <dbReference type="Rhea" id="RHEA-COMP:15836"/>
        <dbReference type="Rhea" id="RHEA-COMP:15837"/>
        <dbReference type="ChEBI" id="CHEBI:15378"/>
        <dbReference type="ChEBI" id="CHEBI:57856"/>
        <dbReference type="ChEBI" id="CHEBI:59789"/>
        <dbReference type="ChEBI" id="CHEBI:74483"/>
        <dbReference type="ChEBI" id="CHEBI:82748"/>
    </reaction>
</comment>
<evidence type="ECO:0000313" key="15">
    <source>
        <dbReference type="Proteomes" id="UP001304243"/>
    </source>
</evidence>
<feature type="binding site" evidence="11">
    <location>
        <position position="229"/>
    </location>
    <ligand>
        <name>S-adenosyl-L-methionine</name>
        <dbReference type="ChEBI" id="CHEBI:59789"/>
    </ligand>
</feature>
<keyword evidence="3 11" id="KW-0489">Methyltransferase</keyword>
<gene>
    <name evidence="14" type="ORF">ATC70_012019</name>
</gene>
<keyword evidence="6 11" id="KW-0694">RNA-binding</keyword>
<protein>
    <recommendedName>
        <fullName evidence="9">NOL1/NOP2/Sun domain family member 4</fullName>
    </recommendedName>
</protein>
<dbReference type="GO" id="GO:0005762">
    <property type="term" value="C:mitochondrial large ribosomal subunit"/>
    <property type="evidence" value="ECO:0007669"/>
    <property type="project" value="TreeGrafter"/>
</dbReference>
<evidence type="ECO:0000256" key="7">
    <source>
        <dbReference type="ARBA" id="ARBA00022946"/>
    </source>
</evidence>
<feature type="binding site" evidence="11">
    <location>
        <position position="278"/>
    </location>
    <ligand>
        <name>S-adenosyl-L-methionine</name>
        <dbReference type="ChEBI" id="CHEBI:59789"/>
    </ligand>
</feature>
<dbReference type="InterPro" id="IPR049560">
    <property type="entry name" value="MeTrfase_RsmB-F_NOP2_cat"/>
</dbReference>
<evidence type="ECO:0000256" key="9">
    <source>
        <dbReference type="ARBA" id="ARBA00042050"/>
    </source>
</evidence>
<evidence type="ECO:0000256" key="2">
    <source>
        <dbReference type="ARBA" id="ARBA00022552"/>
    </source>
</evidence>
<dbReference type="EMBL" id="JASEJX010000004">
    <property type="protein sequence ID" value="KAK4521404.1"/>
    <property type="molecule type" value="Genomic_DNA"/>
</dbReference>
<comment type="similarity">
    <text evidence="11">Belongs to the class I-like SAM-binding methyltransferase superfamily. RsmB/NOP family.</text>
</comment>
<feature type="region of interest" description="Disordered" evidence="12">
    <location>
        <begin position="42"/>
        <end position="82"/>
    </location>
</feature>
<name>A0AAN7HQM2_9FUNG</name>
<dbReference type="PANTHER" id="PTHR22808:SF3">
    <property type="entry name" value="5-METHYLCYTOSINE RRNA METHYLTRANSFERASE NSUN4"/>
    <property type="match status" value="1"/>
</dbReference>
<feature type="binding site" evidence="11">
    <location>
        <begin position="204"/>
        <end position="210"/>
    </location>
    <ligand>
        <name>S-adenosyl-L-methionine</name>
        <dbReference type="ChEBI" id="CHEBI:59789"/>
    </ligand>
</feature>
<dbReference type="AlphaFoldDB" id="A0AAN7HQM2"/>
<dbReference type="PANTHER" id="PTHR22808">
    <property type="entry name" value="NCL1 YEAST -RELATED NOL1/NOP2/FMU SUN DOMAIN-CONTAINING"/>
    <property type="match status" value="1"/>
</dbReference>
<evidence type="ECO:0000256" key="12">
    <source>
        <dbReference type="SAM" id="MobiDB-lite"/>
    </source>
</evidence>
<evidence type="ECO:0000256" key="5">
    <source>
        <dbReference type="ARBA" id="ARBA00022691"/>
    </source>
</evidence>
<reference evidence="14 15" key="1">
    <citation type="submission" date="2022-11" db="EMBL/GenBank/DDBJ databases">
        <title>Mucor velutinosus strain NIH1002 WGS.</title>
        <authorList>
            <person name="Subramanian P."/>
            <person name="Mullikin J.C."/>
            <person name="Segre J.A."/>
            <person name="Zelazny A.M."/>
        </authorList>
    </citation>
    <scope>NUCLEOTIDE SEQUENCE [LARGE SCALE GENOMIC DNA]</scope>
    <source>
        <strain evidence="14 15">NIH1002</strain>
    </source>
</reference>
<accession>A0AAN7HQM2</accession>
<dbReference type="CDD" id="cd02440">
    <property type="entry name" value="AdoMet_MTases"/>
    <property type="match status" value="1"/>
</dbReference>
<organism evidence="14 15">
    <name type="scientific">Mucor velutinosus</name>
    <dbReference type="NCBI Taxonomy" id="708070"/>
    <lineage>
        <taxon>Eukaryota</taxon>
        <taxon>Fungi</taxon>
        <taxon>Fungi incertae sedis</taxon>
        <taxon>Mucoromycota</taxon>
        <taxon>Mucoromycotina</taxon>
        <taxon>Mucoromycetes</taxon>
        <taxon>Mucorales</taxon>
        <taxon>Mucorineae</taxon>
        <taxon>Mucoraceae</taxon>
        <taxon>Mucor</taxon>
    </lineage>
</organism>
<evidence type="ECO:0000313" key="14">
    <source>
        <dbReference type="EMBL" id="KAK4521404.1"/>
    </source>
</evidence>
<evidence type="ECO:0000259" key="13">
    <source>
        <dbReference type="PROSITE" id="PS51686"/>
    </source>
</evidence>
<dbReference type="PROSITE" id="PS51686">
    <property type="entry name" value="SAM_MT_RSMB_NOP"/>
    <property type="match status" value="1"/>
</dbReference>
<keyword evidence="2" id="KW-0698">rRNA processing</keyword>
<sequence>MDRGAPFNIGTSHSDCLKCIFFQHLDIWNISISQPFQPGTISIMSDSEAPQVEKKKGGQRGNKKNAGDKKKPALSKKKEKTLQREIERRNAVMAAFNKYYEEEWGPERWPVLLEALKKPVRHCMMINKYANVEDIKAKLKDVLPDLTMLDFVSIPCYASKTMSRFPQPSKDSANVTDYYILDAASVLATEALDIQPDEQVLDICAAPGGKTLSVLQRLDKQYGRLTSNEIASDRRRRLRQVIESYLPSDVVEEVSTVVGKDGTRYYGEPEQYDKVLLDAPCSSERHLLHDEKELELWSPKRTQVNAKRQLSILKAAVHSVRVGGLVLYATCSISSLENDKVVERMMNKGKIPIEPVKLKLPVGEKTKYGWLCLPDKTTWGPLYFALIRRTGVSKEGGSDEDDDEDDDM</sequence>
<dbReference type="Proteomes" id="UP001304243">
    <property type="component" value="Unassembled WGS sequence"/>
</dbReference>
<dbReference type="GeneID" id="89955705"/>
<comment type="subcellular location">
    <subcellularLocation>
        <location evidence="1">Mitochondrion</location>
    </subcellularLocation>
</comment>
<keyword evidence="8" id="KW-0496">Mitochondrion</keyword>
<feature type="active site" description="Nucleophile" evidence="11">
    <location>
        <position position="331"/>
    </location>
</feature>
<evidence type="ECO:0000256" key="1">
    <source>
        <dbReference type="ARBA" id="ARBA00004173"/>
    </source>
</evidence>
<comment type="caution">
    <text evidence="14">The sequence shown here is derived from an EMBL/GenBank/DDBJ whole genome shotgun (WGS) entry which is preliminary data.</text>
</comment>
<dbReference type="RefSeq" id="XP_064688070.1">
    <property type="nucleotide sequence ID" value="XM_064831202.1"/>
</dbReference>
<dbReference type="GO" id="GO:0003723">
    <property type="term" value="F:RNA binding"/>
    <property type="evidence" value="ECO:0007669"/>
    <property type="project" value="UniProtKB-UniRule"/>
</dbReference>
<evidence type="ECO:0000256" key="3">
    <source>
        <dbReference type="ARBA" id="ARBA00022603"/>
    </source>
</evidence>
<dbReference type="InterPro" id="IPR001678">
    <property type="entry name" value="MeTrfase_RsmB-F_NOP2_dom"/>
</dbReference>
<dbReference type="InterPro" id="IPR029063">
    <property type="entry name" value="SAM-dependent_MTases_sf"/>
</dbReference>
<dbReference type="Gene3D" id="6.20.240.40">
    <property type="match status" value="1"/>
</dbReference>
<evidence type="ECO:0000256" key="10">
    <source>
        <dbReference type="ARBA" id="ARBA00049302"/>
    </source>
</evidence>